<dbReference type="InterPro" id="IPR034164">
    <property type="entry name" value="Pepsin-like_dom"/>
</dbReference>
<gene>
    <name evidence="8" type="ORF">NSCI0253_LOCUS24983</name>
</gene>
<dbReference type="EMBL" id="HBFQ01035397">
    <property type="protein sequence ID" value="CAD8850633.1"/>
    <property type="molecule type" value="Transcribed_RNA"/>
</dbReference>
<proteinExistence type="inferred from homology"/>
<keyword evidence="3" id="KW-0064">Aspartyl protease</keyword>
<evidence type="ECO:0000259" key="7">
    <source>
        <dbReference type="PROSITE" id="PS51767"/>
    </source>
</evidence>
<dbReference type="CDD" id="cd05471">
    <property type="entry name" value="pepsin_like"/>
    <property type="match status" value="1"/>
</dbReference>
<feature type="active site" evidence="5">
    <location>
        <position position="100"/>
    </location>
</feature>
<evidence type="ECO:0000256" key="6">
    <source>
        <dbReference type="SAM" id="SignalP"/>
    </source>
</evidence>
<feature type="chain" id="PRO_5030666262" description="Peptidase A1 domain-containing protein" evidence="6">
    <location>
        <begin position="17"/>
        <end position="455"/>
    </location>
</feature>
<dbReference type="Gene3D" id="2.40.70.10">
    <property type="entry name" value="Acid Proteases"/>
    <property type="match status" value="2"/>
</dbReference>
<keyword evidence="2" id="KW-0645">Protease</keyword>
<dbReference type="GO" id="GO:0004190">
    <property type="term" value="F:aspartic-type endopeptidase activity"/>
    <property type="evidence" value="ECO:0007669"/>
    <property type="project" value="UniProtKB-KW"/>
</dbReference>
<dbReference type="InterPro" id="IPR033121">
    <property type="entry name" value="PEPTIDASE_A1"/>
</dbReference>
<dbReference type="InterPro" id="IPR001461">
    <property type="entry name" value="Aspartic_peptidase_A1"/>
</dbReference>
<dbReference type="GO" id="GO:0006508">
    <property type="term" value="P:proteolysis"/>
    <property type="evidence" value="ECO:0007669"/>
    <property type="project" value="UniProtKB-KW"/>
</dbReference>
<evidence type="ECO:0000256" key="5">
    <source>
        <dbReference type="PIRSR" id="PIRSR601461-1"/>
    </source>
</evidence>
<sequence>MIKRFTLLNVVPTILGSAFLPSSLFQRASELWPFGSLVDPSDHELLALDGADRAGVPHLVHLRWESVPVYRNGKIASSRTTYSGIIYVGNPAQEFRVVFDTGSGHLVLPAVECQSESCLVHRTFNASASSTSQAIDIHGRKVSGNVTDRLSISYGTGTVLGEFMQEMVCLTKSLCTQMGIVVAIEMSTKPFKDFRFDGLLGLGFPSLAITGSYSFLHQFATRHPRSQPSFGIFLTDGEEGEESELAIGGYNVDRLLEPLSWIPVVGDAGFWQVEIKAFRINGVAHEVCNDGSCRGIVDSGTSHLGLPATWKDEIEELLKVDAGNLADCRSAESPVIEVELATTNLTIYSSTYMRKLPLMKGVTVGSSLQNVLSRSQLQPQVDTNNVETCAAEHSSNVSVQMDGYYCSPRVMHVNVPEVGQKLFVLGEPLMHRYYTVFDWKRKEIGFGLANNMRNR</sequence>
<dbReference type="PANTHER" id="PTHR47966">
    <property type="entry name" value="BETA-SITE APP-CLEAVING ENZYME, ISOFORM A-RELATED"/>
    <property type="match status" value="1"/>
</dbReference>
<dbReference type="PRINTS" id="PR00792">
    <property type="entry name" value="PEPSIN"/>
</dbReference>
<keyword evidence="6" id="KW-0732">Signal</keyword>
<protein>
    <recommendedName>
        <fullName evidence="7">Peptidase A1 domain-containing protein</fullName>
    </recommendedName>
</protein>
<feature type="domain" description="Peptidase A1" evidence="7">
    <location>
        <begin position="82"/>
        <end position="447"/>
    </location>
</feature>
<evidence type="ECO:0000256" key="3">
    <source>
        <dbReference type="ARBA" id="ARBA00022750"/>
    </source>
</evidence>
<name>A0A7S1ADG9_NOCSC</name>
<dbReference type="Pfam" id="PF00026">
    <property type="entry name" value="Asp"/>
    <property type="match status" value="1"/>
</dbReference>
<organism evidence="8">
    <name type="scientific">Noctiluca scintillans</name>
    <name type="common">Sea sparkle</name>
    <name type="synonym">Red tide dinoflagellate</name>
    <dbReference type="NCBI Taxonomy" id="2966"/>
    <lineage>
        <taxon>Eukaryota</taxon>
        <taxon>Sar</taxon>
        <taxon>Alveolata</taxon>
        <taxon>Dinophyceae</taxon>
        <taxon>Noctilucales</taxon>
        <taxon>Noctilucaceae</taxon>
        <taxon>Noctiluca</taxon>
    </lineage>
</organism>
<evidence type="ECO:0000256" key="2">
    <source>
        <dbReference type="ARBA" id="ARBA00022670"/>
    </source>
</evidence>
<dbReference type="InterPro" id="IPR021109">
    <property type="entry name" value="Peptidase_aspartic_dom_sf"/>
</dbReference>
<evidence type="ECO:0000313" key="8">
    <source>
        <dbReference type="EMBL" id="CAD8850633.1"/>
    </source>
</evidence>
<accession>A0A7S1ADG9</accession>
<feature type="active site" evidence="5">
    <location>
        <position position="298"/>
    </location>
</feature>
<dbReference type="PROSITE" id="PS51767">
    <property type="entry name" value="PEPTIDASE_A1"/>
    <property type="match status" value="1"/>
</dbReference>
<reference evidence="8" key="1">
    <citation type="submission" date="2021-01" db="EMBL/GenBank/DDBJ databases">
        <authorList>
            <person name="Corre E."/>
            <person name="Pelletier E."/>
            <person name="Niang G."/>
            <person name="Scheremetjew M."/>
            <person name="Finn R."/>
            <person name="Kale V."/>
            <person name="Holt S."/>
            <person name="Cochrane G."/>
            <person name="Meng A."/>
            <person name="Brown T."/>
            <person name="Cohen L."/>
        </authorList>
    </citation>
    <scope>NUCLEOTIDE SEQUENCE</scope>
</reference>
<dbReference type="SUPFAM" id="SSF50630">
    <property type="entry name" value="Acid proteases"/>
    <property type="match status" value="1"/>
</dbReference>
<evidence type="ECO:0000256" key="4">
    <source>
        <dbReference type="ARBA" id="ARBA00022801"/>
    </source>
</evidence>
<evidence type="ECO:0000256" key="1">
    <source>
        <dbReference type="ARBA" id="ARBA00007447"/>
    </source>
</evidence>
<dbReference type="AlphaFoldDB" id="A0A7S1ADG9"/>
<comment type="similarity">
    <text evidence="1">Belongs to the peptidase A1 family.</text>
</comment>
<feature type="signal peptide" evidence="6">
    <location>
        <begin position="1"/>
        <end position="16"/>
    </location>
</feature>
<dbReference type="PANTHER" id="PTHR47966:SF51">
    <property type="entry name" value="BETA-SITE APP-CLEAVING ENZYME, ISOFORM A-RELATED"/>
    <property type="match status" value="1"/>
</dbReference>
<keyword evidence="4" id="KW-0378">Hydrolase</keyword>